<dbReference type="EMBL" id="JAMKFB020000008">
    <property type="protein sequence ID" value="KAL0187435.1"/>
    <property type="molecule type" value="Genomic_DNA"/>
</dbReference>
<dbReference type="InterPro" id="IPR052970">
    <property type="entry name" value="Inner_ear_hair_cell_LOXHD"/>
</dbReference>
<dbReference type="Pfam" id="PF01477">
    <property type="entry name" value="PLAT"/>
    <property type="match status" value="1"/>
</dbReference>
<evidence type="ECO:0000256" key="1">
    <source>
        <dbReference type="PROSITE-ProRule" id="PRU00152"/>
    </source>
</evidence>
<reference evidence="4 5" key="1">
    <citation type="submission" date="2024-05" db="EMBL/GenBank/DDBJ databases">
        <title>Genome sequencing and assembly of Indian major carp, Cirrhinus mrigala (Hamilton, 1822).</title>
        <authorList>
            <person name="Mohindra V."/>
            <person name="Chowdhury L.M."/>
            <person name="Lal K."/>
            <person name="Jena J.K."/>
        </authorList>
    </citation>
    <scope>NUCLEOTIDE SEQUENCE [LARGE SCALE GENOMIC DNA]</scope>
    <source>
        <strain evidence="4">CM1030</strain>
        <tissue evidence="4">Blood</tissue>
    </source>
</reference>
<dbReference type="CDD" id="cd01756">
    <property type="entry name" value="PLAT_repeat"/>
    <property type="match status" value="1"/>
</dbReference>
<feature type="region of interest" description="Disordered" evidence="2">
    <location>
        <begin position="108"/>
        <end position="139"/>
    </location>
</feature>
<proteinExistence type="predicted"/>
<protein>
    <recommendedName>
        <fullName evidence="3">PLAT domain-containing protein</fullName>
    </recommendedName>
</protein>
<sequence>INYEITVVTGDVFAGGTNANVFIQMYGDQGKTEVLQLCSRSNNFERGATDIFKVMSVCNHHHHTQIEAKDVGKIFKIRISNDDSGIGAGWYLDRVEIKRLVMAMVPKEKKEDKKKKKNKKKKSEEDEDEEGGEEEMREVPMTYLFPCDRWLAVDEEDGEMVVELLPEDNEELE</sequence>
<dbReference type="InterPro" id="IPR036392">
    <property type="entry name" value="PLAT/LH2_dom_sf"/>
</dbReference>
<gene>
    <name evidence="4" type="ORF">M9458_019105</name>
</gene>
<dbReference type="InterPro" id="IPR001024">
    <property type="entry name" value="PLAT/LH2_dom"/>
</dbReference>
<feature type="non-terminal residue" evidence="4">
    <location>
        <position position="1"/>
    </location>
</feature>
<dbReference type="PROSITE" id="PS50095">
    <property type="entry name" value="PLAT"/>
    <property type="match status" value="1"/>
</dbReference>
<dbReference type="Proteomes" id="UP001529510">
    <property type="component" value="Unassembled WGS sequence"/>
</dbReference>
<keyword evidence="5" id="KW-1185">Reference proteome</keyword>
<comment type="caution">
    <text evidence="4">The sequence shown here is derived from an EMBL/GenBank/DDBJ whole genome shotgun (WGS) entry which is preliminary data.</text>
</comment>
<dbReference type="PANTHER" id="PTHR45901:SF3">
    <property type="entry name" value="LIPOXYGENASE HOMOLOGY DOMAIN-CONTAINING PROTEIN 1"/>
    <property type="match status" value="1"/>
</dbReference>
<feature type="domain" description="PLAT" evidence="3">
    <location>
        <begin position="1"/>
        <end position="165"/>
    </location>
</feature>
<organism evidence="4 5">
    <name type="scientific">Cirrhinus mrigala</name>
    <name type="common">Mrigala</name>
    <dbReference type="NCBI Taxonomy" id="683832"/>
    <lineage>
        <taxon>Eukaryota</taxon>
        <taxon>Metazoa</taxon>
        <taxon>Chordata</taxon>
        <taxon>Craniata</taxon>
        <taxon>Vertebrata</taxon>
        <taxon>Euteleostomi</taxon>
        <taxon>Actinopterygii</taxon>
        <taxon>Neopterygii</taxon>
        <taxon>Teleostei</taxon>
        <taxon>Ostariophysi</taxon>
        <taxon>Cypriniformes</taxon>
        <taxon>Cyprinidae</taxon>
        <taxon>Labeoninae</taxon>
        <taxon>Labeonini</taxon>
        <taxon>Cirrhinus</taxon>
    </lineage>
</organism>
<dbReference type="SUPFAM" id="SSF49723">
    <property type="entry name" value="Lipase/lipooxygenase domain (PLAT/LH2 domain)"/>
    <property type="match status" value="1"/>
</dbReference>
<feature type="compositionally biased region" description="Basic residues" evidence="2">
    <location>
        <begin position="112"/>
        <end position="121"/>
    </location>
</feature>
<feature type="compositionally biased region" description="Acidic residues" evidence="2">
    <location>
        <begin position="125"/>
        <end position="136"/>
    </location>
</feature>
<dbReference type="Gene3D" id="2.60.60.20">
    <property type="entry name" value="PLAT/LH2 domain"/>
    <property type="match status" value="1"/>
</dbReference>
<accession>A0ABD0QNW7</accession>
<evidence type="ECO:0000259" key="3">
    <source>
        <dbReference type="PROSITE" id="PS50095"/>
    </source>
</evidence>
<feature type="non-terminal residue" evidence="4">
    <location>
        <position position="173"/>
    </location>
</feature>
<comment type="caution">
    <text evidence="1">Lacks conserved residue(s) required for the propagation of feature annotation.</text>
</comment>
<dbReference type="AlphaFoldDB" id="A0ABD0QNW7"/>
<evidence type="ECO:0000256" key="2">
    <source>
        <dbReference type="SAM" id="MobiDB-lite"/>
    </source>
</evidence>
<evidence type="ECO:0000313" key="5">
    <source>
        <dbReference type="Proteomes" id="UP001529510"/>
    </source>
</evidence>
<name>A0ABD0QNW7_CIRMR</name>
<evidence type="ECO:0000313" key="4">
    <source>
        <dbReference type="EMBL" id="KAL0187435.1"/>
    </source>
</evidence>
<dbReference type="PANTHER" id="PTHR45901">
    <property type="entry name" value="PROTEIN CBG12474"/>
    <property type="match status" value="1"/>
</dbReference>